<gene>
    <name evidence="1" type="ORF">NDU88_004039</name>
</gene>
<comment type="caution">
    <text evidence="1">The sequence shown here is derived from an EMBL/GenBank/DDBJ whole genome shotgun (WGS) entry which is preliminary data.</text>
</comment>
<protein>
    <submittedName>
        <fullName evidence="1">Uncharacterized protein</fullName>
    </submittedName>
</protein>
<accession>A0AAV7UF01</accession>
<evidence type="ECO:0000313" key="1">
    <source>
        <dbReference type="EMBL" id="KAJ1187261.1"/>
    </source>
</evidence>
<proteinExistence type="predicted"/>
<keyword evidence="2" id="KW-1185">Reference proteome</keyword>
<evidence type="ECO:0000313" key="2">
    <source>
        <dbReference type="Proteomes" id="UP001066276"/>
    </source>
</evidence>
<dbReference type="EMBL" id="JANPWB010000005">
    <property type="protein sequence ID" value="KAJ1187261.1"/>
    <property type="molecule type" value="Genomic_DNA"/>
</dbReference>
<sequence length="67" mass="7617">MLNCMPRFMKMPACYFELKGVNKRVFSSSLCLAAGSADRAVPDTQHRETRPAERLAECLICQQRLPE</sequence>
<reference evidence="1" key="1">
    <citation type="journal article" date="2022" name="bioRxiv">
        <title>Sequencing and chromosome-scale assembly of the giantPleurodeles waltlgenome.</title>
        <authorList>
            <person name="Brown T."/>
            <person name="Elewa A."/>
            <person name="Iarovenko S."/>
            <person name="Subramanian E."/>
            <person name="Araus A.J."/>
            <person name="Petzold A."/>
            <person name="Susuki M."/>
            <person name="Suzuki K.-i.T."/>
            <person name="Hayashi T."/>
            <person name="Toyoda A."/>
            <person name="Oliveira C."/>
            <person name="Osipova E."/>
            <person name="Leigh N.D."/>
            <person name="Simon A."/>
            <person name="Yun M.H."/>
        </authorList>
    </citation>
    <scope>NUCLEOTIDE SEQUENCE</scope>
    <source>
        <strain evidence="1">20211129_DDA</strain>
        <tissue evidence="1">Liver</tissue>
    </source>
</reference>
<dbReference type="Proteomes" id="UP001066276">
    <property type="component" value="Chromosome 3_1"/>
</dbReference>
<name>A0AAV7UF01_PLEWA</name>
<dbReference type="AlphaFoldDB" id="A0AAV7UF01"/>
<organism evidence="1 2">
    <name type="scientific">Pleurodeles waltl</name>
    <name type="common">Iberian ribbed newt</name>
    <dbReference type="NCBI Taxonomy" id="8319"/>
    <lineage>
        <taxon>Eukaryota</taxon>
        <taxon>Metazoa</taxon>
        <taxon>Chordata</taxon>
        <taxon>Craniata</taxon>
        <taxon>Vertebrata</taxon>
        <taxon>Euteleostomi</taxon>
        <taxon>Amphibia</taxon>
        <taxon>Batrachia</taxon>
        <taxon>Caudata</taxon>
        <taxon>Salamandroidea</taxon>
        <taxon>Salamandridae</taxon>
        <taxon>Pleurodelinae</taxon>
        <taxon>Pleurodeles</taxon>
    </lineage>
</organism>